<evidence type="ECO:0000256" key="4">
    <source>
        <dbReference type="ARBA" id="ARBA00023014"/>
    </source>
</evidence>
<dbReference type="GO" id="GO:0046872">
    <property type="term" value="F:metal ion binding"/>
    <property type="evidence" value="ECO:0007669"/>
    <property type="project" value="UniProtKB-KW"/>
</dbReference>
<dbReference type="InterPro" id="IPR006657">
    <property type="entry name" value="MoPterin_dinucl-bd_dom"/>
</dbReference>
<dbReference type="AlphaFoldDB" id="A0A369LW97"/>
<evidence type="ECO:0000313" key="5">
    <source>
        <dbReference type="EMBL" id="RDB62516.1"/>
    </source>
</evidence>
<dbReference type="PANTHER" id="PTHR43742">
    <property type="entry name" value="TRIMETHYLAMINE-N-OXIDE REDUCTASE"/>
    <property type="match status" value="1"/>
</dbReference>
<dbReference type="Proteomes" id="UP000254000">
    <property type="component" value="Unassembled WGS sequence"/>
</dbReference>
<dbReference type="InterPro" id="IPR050612">
    <property type="entry name" value="Prok_Mopterin_Oxidored"/>
</dbReference>
<dbReference type="Gene3D" id="3.40.50.740">
    <property type="match status" value="1"/>
</dbReference>
<dbReference type="GO" id="GO:0051536">
    <property type="term" value="F:iron-sulfur cluster binding"/>
    <property type="evidence" value="ECO:0007669"/>
    <property type="project" value="UniProtKB-KW"/>
</dbReference>
<keyword evidence="4" id="KW-0411">Iron-sulfur</keyword>
<dbReference type="InterPro" id="IPR037949">
    <property type="entry name" value="MopB_CT_Acetylene-hydratase"/>
</dbReference>
<evidence type="ECO:0000313" key="6">
    <source>
        <dbReference type="Proteomes" id="UP000254000"/>
    </source>
</evidence>
<dbReference type="CDD" id="cd02781">
    <property type="entry name" value="MopB_CT_Acetylene-hydratase"/>
    <property type="match status" value="1"/>
</dbReference>
<comment type="similarity">
    <text evidence="1">Belongs to the prokaryotic molybdopterin-containing oxidoreductase family.</text>
</comment>
<dbReference type="InterPro" id="IPR009010">
    <property type="entry name" value="Asp_de-COase-like_dom_sf"/>
</dbReference>
<dbReference type="GO" id="GO:0016491">
    <property type="term" value="F:oxidoreductase activity"/>
    <property type="evidence" value="ECO:0007669"/>
    <property type="project" value="InterPro"/>
</dbReference>
<dbReference type="Gene3D" id="2.20.25.90">
    <property type="entry name" value="ADC-like domains"/>
    <property type="match status" value="1"/>
</dbReference>
<evidence type="ECO:0000256" key="2">
    <source>
        <dbReference type="ARBA" id="ARBA00022723"/>
    </source>
</evidence>
<sequence>MVIMDGREDVMSNVELKKSLCFGCHSNCGVLVTVEDGKATKIEGDPQCPINQGKVCERVGFQLEWLDHPKRLNYPLKRIGARGSGKWQQITWDQACKEIGAELRRLADEYGPETVVFSHGTGRSDEWYISRFFNQYGSPNVAMGGAEMCWCPTYSIESATFGQFGATSTAPNTQCVVFWGRNPAQCGDFPEHWGYSQLFANNPDAKIIVVDPRCTEYAARADIWLRLRPGTDGALALGWMNVIINEELYNKEFVEKWTYGFDQLKEAVQAYTPEKVAEITWVPAAKIRAAARMYATIRPCFMPWGLPTDTIGRNMTQANRAKALLKALVGVNEMGQTYLAPPNAVRPLASMEMPDLLPVSQREKQLGADQFPMHSWPSYQMISDAQSRVFKHPYFLNQDATCTQNWSVVSQAIRTGKPYPVKGMICFASNPFSNLSNSNDLYECIKLLDLMVTHEYTMTPAVMLSDYVLPAAGWLERVQVWGTNGGGPAISGVALTGEAAIEPLYERRDNYAFWRSLAEGTFEKEEFEKYWPWKDSEEANDFMVEPLGVKSADTVGKPVFCPSPDKWHELTDPQTGELYGFGTPTGKVEIYSTILEKLFSEDEAIPYYEEPFESPVSTPELAAEYPLILTAGSRFMPYYHSEYRQVKGCRERYPDPYFQIHPETAANLGIGDGMWCWIETLRGKCLQRAKLDSGIMPQVVSAQHGWWFPELPEEDPWLGGWFISNINMCTDNAVENCCKLSGVYNMKLAQCKVYKAAEAPFNTFTK</sequence>
<dbReference type="Gene3D" id="3.40.228.10">
    <property type="entry name" value="Dimethylsulfoxide Reductase, domain 2"/>
    <property type="match status" value="1"/>
</dbReference>
<comment type="caution">
    <text evidence="5">The sequence shown here is derived from an EMBL/GenBank/DDBJ whole genome shotgun (WGS) entry which is preliminary data.</text>
</comment>
<dbReference type="Gene3D" id="2.40.40.20">
    <property type="match status" value="1"/>
</dbReference>
<name>A0A369LW97_9ACTN</name>
<dbReference type="OrthoDB" id="3169095at2"/>
<dbReference type="SUPFAM" id="SSF53706">
    <property type="entry name" value="Formate dehydrogenase/DMSO reductase, domains 1-3"/>
    <property type="match status" value="1"/>
</dbReference>
<dbReference type="SMART" id="SM00926">
    <property type="entry name" value="Molybdop_Fe4S4"/>
    <property type="match status" value="1"/>
</dbReference>
<accession>A0A369LW97</accession>
<evidence type="ECO:0000256" key="3">
    <source>
        <dbReference type="ARBA" id="ARBA00023004"/>
    </source>
</evidence>
<keyword evidence="2" id="KW-0479">Metal-binding</keyword>
<dbReference type="InterPro" id="IPR006963">
    <property type="entry name" value="Mopterin_OxRdtase_4Fe-4S_dom"/>
</dbReference>
<gene>
    <name evidence="5" type="ORF">C1877_13495</name>
</gene>
<keyword evidence="6" id="KW-1185">Reference proteome</keyword>
<dbReference type="EMBL" id="PPTS01000009">
    <property type="protein sequence ID" value="RDB62516.1"/>
    <property type="molecule type" value="Genomic_DNA"/>
</dbReference>
<dbReference type="SUPFAM" id="SSF50692">
    <property type="entry name" value="ADC-like"/>
    <property type="match status" value="1"/>
</dbReference>
<dbReference type="Pfam" id="PF00384">
    <property type="entry name" value="Molybdopterin"/>
    <property type="match status" value="1"/>
</dbReference>
<keyword evidence="3" id="KW-0408">Iron</keyword>
<dbReference type="PROSITE" id="PS51669">
    <property type="entry name" value="4FE4S_MOW_BIS_MGD"/>
    <property type="match status" value="1"/>
</dbReference>
<evidence type="ECO:0000256" key="1">
    <source>
        <dbReference type="ARBA" id="ARBA00010312"/>
    </source>
</evidence>
<organism evidence="5 6">
    <name type="scientific">Gordonibacter pamelaeae</name>
    <dbReference type="NCBI Taxonomy" id="471189"/>
    <lineage>
        <taxon>Bacteria</taxon>
        <taxon>Bacillati</taxon>
        <taxon>Actinomycetota</taxon>
        <taxon>Coriobacteriia</taxon>
        <taxon>Eggerthellales</taxon>
        <taxon>Eggerthellaceae</taxon>
        <taxon>Gordonibacter</taxon>
    </lineage>
</organism>
<dbReference type="GO" id="GO:0043546">
    <property type="term" value="F:molybdopterin cofactor binding"/>
    <property type="evidence" value="ECO:0007669"/>
    <property type="project" value="InterPro"/>
</dbReference>
<dbReference type="PANTHER" id="PTHR43742:SF6">
    <property type="entry name" value="OXIDOREDUCTASE YYAE-RELATED"/>
    <property type="match status" value="1"/>
</dbReference>
<protein>
    <submittedName>
        <fullName evidence="5">Uncharacterized protein</fullName>
    </submittedName>
</protein>
<dbReference type="InterPro" id="IPR006656">
    <property type="entry name" value="Mopterin_OxRdtase"/>
</dbReference>
<dbReference type="Pfam" id="PF04879">
    <property type="entry name" value="Molybdop_Fe4S4"/>
    <property type="match status" value="1"/>
</dbReference>
<dbReference type="Pfam" id="PF01568">
    <property type="entry name" value="Molydop_binding"/>
    <property type="match status" value="1"/>
</dbReference>
<proteinExistence type="inferred from homology"/>
<reference evidence="5 6" key="1">
    <citation type="journal article" date="2018" name="Elife">
        <title>Discovery and characterization of a prevalent human gut bacterial enzyme sufficient for the inactivation of a family of plant toxins.</title>
        <authorList>
            <person name="Koppel N."/>
            <person name="Bisanz J.E."/>
            <person name="Pandelia M.E."/>
            <person name="Turnbaugh P.J."/>
            <person name="Balskus E.P."/>
        </authorList>
    </citation>
    <scope>NUCLEOTIDE SEQUENCE [LARGE SCALE GENOMIC DNA]</scope>
    <source>
        <strain evidence="5 6">3C</strain>
    </source>
</reference>
<dbReference type="GO" id="GO:0018818">
    <property type="term" value="F:acetylene hydratase activity"/>
    <property type="evidence" value="ECO:0007669"/>
    <property type="project" value="InterPro"/>
</dbReference>